<proteinExistence type="predicted"/>
<dbReference type="Gene3D" id="3.40.47.10">
    <property type="match status" value="1"/>
</dbReference>
<comment type="caution">
    <text evidence="11">The sequence shown here is derived from an EMBL/GenBank/DDBJ whole genome shotgun (WGS) entry which is preliminary data.</text>
</comment>
<dbReference type="Gene3D" id="1.10.1200.10">
    <property type="entry name" value="ACP-like"/>
    <property type="match status" value="1"/>
</dbReference>
<keyword evidence="4" id="KW-0560">Oxidoreductase</keyword>
<evidence type="ECO:0000259" key="9">
    <source>
        <dbReference type="PROSITE" id="PS52004"/>
    </source>
</evidence>
<dbReference type="GO" id="GO:0031177">
    <property type="term" value="F:phosphopantetheine binding"/>
    <property type="evidence" value="ECO:0007669"/>
    <property type="project" value="InterPro"/>
</dbReference>
<evidence type="ECO:0000256" key="1">
    <source>
        <dbReference type="ARBA" id="ARBA00022450"/>
    </source>
</evidence>
<dbReference type="PROSITE" id="PS50075">
    <property type="entry name" value="CARRIER"/>
    <property type="match status" value="1"/>
</dbReference>
<evidence type="ECO:0000313" key="12">
    <source>
        <dbReference type="Proteomes" id="UP001303115"/>
    </source>
</evidence>
<dbReference type="InterPro" id="IPR014043">
    <property type="entry name" value="Acyl_transferase_dom"/>
</dbReference>
<evidence type="ECO:0000256" key="4">
    <source>
        <dbReference type="ARBA" id="ARBA00023002"/>
    </source>
</evidence>
<dbReference type="InterPro" id="IPR050091">
    <property type="entry name" value="PKS_NRPS_Biosynth_Enz"/>
</dbReference>
<dbReference type="Pfam" id="PF08659">
    <property type="entry name" value="KR"/>
    <property type="match status" value="1"/>
</dbReference>
<dbReference type="InterPro" id="IPR016035">
    <property type="entry name" value="Acyl_Trfase/lysoPLipase"/>
</dbReference>
<keyword evidence="2" id="KW-0597">Phosphoprotein</keyword>
<dbReference type="PANTHER" id="PTHR43775:SF13">
    <property type="entry name" value="POLYKETIDE SYNTHASE 1"/>
    <property type="match status" value="1"/>
</dbReference>
<evidence type="ECO:0000256" key="6">
    <source>
        <dbReference type="PROSITE-ProRule" id="PRU01363"/>
    </source>
</evidence>
<evidence type="ECO:0000256" key="3">
    <source>
        <dbReference type="ARBA" id="ARBA00022679"/>
    </source>
</evidence>
<keyword evidence="5" id="KW-0511">Multifunctional enzyme</keyword>
<dbReference type="SUPFAM" id="SSF50129">
    <property type="entry name" value="GroES-like"/>
    <property type="match status" value="1"/>
</dbReference>
<dbReference type="InterPro" id="IPR049900">
    <property type="entry name" value="PKS_mFAS_DH"/>
</dbReference>
<evidence type="ECO:0000256" key="7">
    <source>
        <dbReference type="SAM" id="MobiDB-lite"/>
    </source>
</evidence>
<dbReference type="Proteomes" id="UP001303115">
    <property type="component" value="Unassembled WGS sequence"/>
</dbReference>
<dbReference type="InterPro" id="IPR014030">
    <property type="entry name" value="Ketoacyl_synth_N"/>
</dbReference>
<dbReference type="GO" id="GO:0016491">
    <property type="term" value="F:oxidoreductase activity"/>
    <property type="evidence" value="ECO:0007669"/>
    <property type="project" value="UniProtKB-KW"/>
</dbReference>
<dbReference type="Gene3D" id="3.10.129.110">
    <property type="entry name" value="Polyketide synthase dehydratase"/>
    <property type="match status" value="1"/>
</dbReference>
<dbReference type="Gene3D" id="3.90.180.10">
    <property type="entry name" value="Medium-chain alcohol dehydrogenases, catalytic domain"/>
    <property type="match status" value="1"/>
</dbReference>
<dbReference type="SUPFAM" id="SSF55048">
    <property type="entry name" value="Probable ACP-binding domain of malonyl-CoA ACP transacylase"/>
    <property type="match status" value="1"/>
</dbReference>
<feature type="domain" description="Ketosynthase family 3 (KS3)" evidence="9">
    <location>
        <begin position="6"/>
        <end position="431"/>
    </location>
</feature>
<dbReference type="Pfam" id="PF00698">
    <property type="entry name" value="Acyl_transf_1"/>
    <property type="match status" value="1"/>
</dbReference>
<dbReference type="InterPro" id="IPR049552">
    <property type="entry name" value="PKS_DH_N"/>
</dbReference>
<dbReference type="SMART" id="SM00829">
    <property type="entry name" value="PKS_ER"/>
    <property type="match status" value="1"/>
</dbReference>
<reference evidence="12" key="1">
    <citation type="journal article" date="2023" name="Mol. Phylogenet. Evol.">
        <title>Genome-scale phylogeny and comparative genomics of the fungal order Sordariales.</title>
        <authorList>
            <person name="Hensen N."/>
            <person name="Bonometti L."/>
            <person name="Westerberg I."/>
            <person name="Brannstrom I.O."/>
            <person name="Guillou S."/>
            <person name="Cros-Aarteil S."/>
            <person name="Calhoun S."/>
            <person name="Haridas S."/>
            <person name="Kuo A."/>
            <person name="Mondo S."/>
            <person name="Pangilinan J."/>
            <person name="Riley R."/>
            <person name="LaButti K."/>
            <person name="Andreopoulos B."/>
            <person name="Lipzen A."/>
            <person name="Chen C."/>
            <person name="Yan M."/>
            <person name="Daum C."/>
            <person name="Ng V."/>
            <person name="Clum A."/>
            <person name="Steindorff A."/>
            <person name="Ohm R.A."/>
            <person name="Martin F."/>
            <person name="Silar P."/>
            <person name="Natvig D.O."/>
            <person name="Lalanne C."/>
            <person name="Gautier V."/>
            <person name="Ament-Velasquez S.L."/>
            <person name="Kruys A."/>
            <person name="Hutchinson M.I."/>
            <person name="Powell A.J."/>
            <person name="Barry K."/>
            <person name="Miller A.N."/>
            <person name="Grigoriev I.V."/>
            <person name="Debuchy R."/>
            <person name="Gladieux P."/>
            <person name="Hiltunen Thoren M."/>
            <person name="Johannesson H."/>
        </authorList>
    </citation>
    <scope>NUCLEOTIDE SEQUENCE [LARGE SCALE GENOMIC DNA]</scope>
    <source>
        <strain evidence="12">CBS 284.82</strain>
    </source>
</reference>
<dbReference type="SMART" id="SM00825">
    <property type="entry name" value="PKS_KS"/>
    <property type="match status" value="1"/>
</dbReference>
<feature type="region of interest" description="N-terminal hotdog fold" evidence="6">
    <location>
        <begin position="921"/>
        <end position="1052"/>
    </location>
</feature>
<dbReference type="SUPFAM" id="SSF53901">
    <property type="entry name" value="Thiolase-like"/>
    <property type="match status" value="1"/>
</dbReference>
<evidence type="ECO:0000259" key="8">
    <source>
        <dbReference type="PROSITE" id="PS50075"/>
    </source>
</evidence>
<dbReference type="InterPro" id="IPR049551">
    <property type="entry name" value="PKS_DH_C"/>
</dbReference>
<dbReference type="GO" id="GO:0006633">
    <property type="term" value="P:fatty acid biosynthetic process"/>
    <property type="evidence" value="ECO:0007669"/>
    <property type="project" value="InterPro"/>
</dbReference>
<dbReference type="InterPro" id="IPR016036">
    <property type="entry name" value="Malonyl_transacylase_ACP-bd"/>
</dbReference>
<keyword evidence="12" id="KW-1185">Reference proteome</keyword>
<feature type="region of interest" description="Disordered" evidence="7">
    <location>
        <begin position="1076"/>
        <end position="1122"/>
    </location>
</feature>
<evidence type="ECO:0000256" key="2">
    <source>
        <dbReference type="ARBA" id="ARBA00022553"/>
    </source>
</evidence>
<dbReference type="InterPro" id="IPR036291">
    <property type="entry name" value="NAD(P)-bd_dom_sf"/>
</dbReference>
<feature type="domain" description="Carrier" evidence="8">
    <location>
        <begin position="2119"/>
        <end position="2196"/>
    </location>
</feature>
<accession>A0AAN6PCX3</accession>
<dbReference type="SMART" id="SM00823">
    <property type="entry name" value="PKS_PP"/>
    <property type="match status" value="1"/>
</dbReference>
<dbReference type="SUPFAM" id="SSF47336">
    <property type="entry name" value="ACP-like"/>
    <property type="match status" value="1"/>
</dbReference>
<dbReference type="SUPFAM" id="SSF52151">
    <property type="entry name" value="FabD/lysophospholipase-like"/>
    <property type="match status" value="1"/>
</dbReference>
<evidence type="ECO:0000313" key="11">
    <source>
        <dbReference type="EMBL" id="KAK4038649.1"/>
    </source>
</evidence>
<dbReference type="SMART" id="SM00822">
    <property type="entry name" value="PKS_KR"/>
    <property type="match status" value="1"/>
</dbReference>
<dbReference type="InterPro" id="IPR001227">
    <property type="entry name" value="Ac_transferase_dom_sf"/>
</dbReference>
<dbReference type="InterPro" id="IPR013968">
    <property type="entry name" value="PKS_KR"/>
</dbReference>
<organism evidence="11 12">
    <name type="scientific">Parachaetomium inaequale</name>
    <dbReference type="NCBI Taxonomy" id="2588326"/>
    <lineage>
        <taxon>Eukaryota</taxon>
        <taxon>Fungi</taxon>
        <taxon>Dikarya</taxon>
        <taxon>Ascomycota</taxon>
        <taxon>Pezizomycotina</taxon>
        <taxon>Sordariomycetes</taxon>
        <taxon>Sordariomycetidae</taxon>
        <taxon>Sordariales</taxon>
        <taxon>Chaetomiaceae</taxon>
        <taxon>Parachaetomium</taxon>
    </lineage>
</organism>
<gene>
    <name evidence="11" type="ORF">C8A01DRAFT_37416</name>
</gene>
<feature type="compositionally biased region" description="Low complexity" evidence="7">
    <location>
        <begin position="1076"/>
        <end position="1092"/>
    </location>
</feature>
<dbReference type="InterPro" id="IPR014031">
    <property type="entry name" value="Ketoacyl_synth_C"/>
</dbReference>
<dbReference type="InterPro" id="IPR032821">
    <property type="entry name" value="PKS_assoc"/>
</dbReference>
<dbReference type="InterPro" id="IPR056501">
    <property type="entry name" value="NAD-bd_HRPKS_sdrA"/>
</dbReference>
<dbReference type="InterPro" id="IPR009081">
    <property type="entry name" value="PP-bd_ACP"/>
</dbReference>
<dbReference type="InterPro" id="IPR020806">
    <property type="entry name" value="PKS_PP-bd"/>
</dbReference>
<dbReference type="InterPro" id="IPR042104">
    <property type="entry name" value="PKS_dehydratase_sf"/>
</dbReference>
<dbReference type="InterPro" id="IPR011032">
    <property type="entry name" value="GroES-like_sf"/>
</dbReference>
<dbReference type="PANTHER" id="PTHR43775">
    <property type="entry name" value="FATTY ACID SYNTHASE"/>
    <property type="match status" value="1"/>
</dbReference>
<dbReference type="InterPro" id="IPR057326">
    <property type="entry name" value="KR_dom"/>
</dbReference>
<dbReference type="SMART" id="SM00826">
    <property type="entry name" value="PKS_DH"/>
    <property type="match status" value="1"/>
</dbReference>
<dbReference type="Pfam" id="PF14765">
    <property type="entry name" value="PS-DH"/>
    <property type="match status" value="1"/>
</dbReference>
<dbReference type="Pfam" id="PF23114">
    <property type="entry name" value="NAD-bd_HRPKS_sdrA"/>
    <property type="match status" value="1"/>
</dbReference>
<dbReference type="Pfam" id="PF16197">
    <property type="entry name" value="KAsynt_C_assoc"/>
    <property type="match status" value="1"/>
</dbReference>
<dbReference type="Pfam" id="PF21089">
    <property type="entry name" value="PKS_DH_N"/>
    <property type="match status" value="1"/>
</dbReference>
<protein>
    <submittedName>
        <fullName evidence="11">Polyketide synthase</fullName>
    </submittedName>
</protein>
<dbReference type="SUPFAM" id="SSF51735">
    <property type="entry name" value="NAD(P)-binding Rossmann-fold domains"/>
    <property type="match status" value="2"/>
</dbReference>
<evidence type="ECO:0000256" key="5">
    <source>
        <dbReference type="ARBA" id="ARBA00023268"/>
    </source>
</evidence>
<dbReference type="Gene3D" id="3.30.70.3290">
    <property type="match status" value="1"/>
</dbReference>
<dbReference type="PROSITE" id="PS00012">
    <property type="entry name" value="PHOSPHOPANTETHEINE"/>
    <property type="match status" value="1"/>
</dbReference>
<dbReference type="InterPro" id="IPR006162">
    <property type="entry name" value="Ppantetheine_attach_site"/>
</dbReference>
<dbReference type="Gene3D" id="3.40.50.720">
    <property type="entry name" value="NAD(P)-binding Rossmann-like Domain"/>
    <property type="match status" value="3"/>
</dbReference>
<dbReference type="InterPro" id="IPR018201">
    <property type="entry name" value="Ketoacyl_synth_AS"/>
</dbReference>
<sequence>MADQQPEPIAIVGMSCRLPGDVSTPGEFYRMLCRKRSAWSKVPPDRFNAEAYHHPNPDKKGCFNSEGGYFINDDISMFDAAFFDITKKEAESMDPAQRLLLECVYEALENAGVPKETVSGRKVGVFVGGNYGEHRVGNLRDLDHIPIFDATGNQGAFLAGRLAYYFNLRGPTFTVDTACSSSMHALHLAVQSIRAGEAEQAIVGASHLITHPDIWVSMGKLHLFSDAGKTYAFDDRAKSGYARGEGAGCLILKPLAKAQADNDHIFSVITHTGISHNGRTVGIVAPSPEEQENLVKKVFTEAHLSPCDVGFFEAHGTGTKKGDPIEATAIHKALGHHFTPEEPLYIGSVKPNIGHLECASGIVSVIKAVLMLYYGFILPNADFERVNEAIPLEEWNMRVATEQKPWPAKRKYVCVNNFGFSGSNSTCVLRAAPQVRGLEMANSGCYSPLRLFVLSANDETALRNSVRRLGIWIEQHAELYQTTMPRNLAYTLCQRRSHLPWRVAVVAGMCGDVASALNSHDAVPARAPSEPPRVAFVYTGQGAQWFAMGRELLETHPVFFDAIIRADDSLRAIGADFSILEELCRDKKSSRVGLAHISQAICSAVQLALTDLFSSFGVKPGAVTGHSSGEIAAAYAAGALTFESAMAAAYYRGQVIVQLKKKHPDLKGSMMAVGTGAKELEPVLQALNKEGGPQVVVACENSPSSTTLSGDEEAIDRVGSMFQDTSVFNRKLFVDVAYHSPHMKLLAKRYLASVKHIKAQPGMASSDVGFFSSLRGHKISLAELGPQYWVDNLTQAVRFSTSLKCLCKEHGPDILVEIGPHAALKGPIMQTLKTLGSVATKISYLPTLVRGENASRTCLNTAGQLFVRGYPLNFFKINHHREEDEKPEMVPSLPAYPWTRQKYWYESRLTRQHRLKPFARNDLLGAVADWSNALDPTWRNVIRTDDLPWLKDYQVQSRMVFPMSGFIAMVIEAAAQTGWLNGLDARGVEIKNLRISEHLFLMDGQEFEVLVNFRPVKTGDKKSHVFRISSYEASRNWVEHCTGIVAATASSSSVELPCGAEVREAVREIEFGYASTPSEASSDSASTQHSDPGIGPSTPDTLDDSGQLGEGSKSKPQPQGSSAYKRLALRGMSYPSSFQSLVKVIAKQARVTAQCVVRNTRSHMPLEHETPYKLHPAVIDAMLQTALIGRVSQNDEESAETACLPSSVRHITLRPQWSGKTGERFAVTATTEPKTASFMVELFPPVSGAPAAMSMSGLKFKALKTAPQETPAPRELCFKINWEPLSKAVPKEAEIKSAAGARAGVVILTGCEGDAKDPLVVFLSRKIEEYTGVPARVCPLDTVDLSTSAHVVVIELRMPLLCPISEDRLKQVKKLLTKAPGLMWVTRGATRFPIAPSINLALGLVRTARSERNAIAATLDLSPRSKLSAEAMAALIRDAFAISVLSANEEAEMEFAEEDGKLVVPRIAPDAKLNLSVHQSMGQSAPYSQHFHRGGRRLRISRRVDASSSTDLYFEDAPEAPLMGDNEVEIAVLASALSQDDVTSGTVDESNTTIPRSCAGLVTRIGRAVGNVRVGHRVCALAEGPFGTHARASSTSVALFPQSLCWEIAACIPGPFLAAYYALANVAKVQRGERVLVQLSGPAGLAAVSVARHLGASLYALILNEQQGALARKVGLPPGRIFDARSIYLRQELEEATRGEGMEVVLALSGHETASAWECLANFGRFVEIRTPGAHERTRPELGANATFSSINMLSVAAKRPEAMMETLQAVVRHIVTGAIKPAARTIKVRVSKLYAGIRMVSDGAVESVVAATEDGKGQVKALHRVSRSLFRSNGTHLIVGGTGGLGRSMTKYMIEHGARNIMLLSRSGGGEEMLQRLRQELQGYDANVAVVKCDAADETHVRRLIDDCQRALPPIVGVIHAAMVLRDGLLENMSHEDYQQVLRPKVRGAANMHKVLAAAHVRLDYFVVLSSAAGILGSRGQGAYAAANTFLDSLMQFRASLGLPGTALDLTAVTGAGYLAEHETRQQDIMRNFGNETVSEDEVLALLSAAVRGRCGPQCLTGMKLHLGSDGQWPYYANDARFVHLKAACLATAEREGVVRKQAVSPGAAFRAAKSDAEAANIAAQGVVEKLSEVLTIAVEDVDVARNITSFGLDSLTAIELRNWIAKELRANLQILELLSSGTINDLAALIVQKTTAP</sequence>
<dbReference type="PROSITE" id="PS00606">
    <property type="entry name" value="KS3_1"/>
    <property type="match status" value="1"/>
</dbReference>
<keyword evidence="1" id="KW-0596">Phosphopantetheine</keyword>
<dbReference type="InterPro" id="IPR016039">
    <property type="entry name" value="Thiolase-like"/>
</dbReference>
<dbReference type="Pfam" id="PF00109">
    <property type="entry name" value="ketoacyl-synt"/>
    <property type="match status" value="1"/>
</dbReference>
<dbReference type="InterPro" id="IPR020807">
    <property type="entry name" value="PKS_DH"/>
</dbReference>
<feature type="region of interest" description="C-terminal hotdog fold" evidence="6">
    <location>
        <begin position="1113"/>
        <end position="1269"/>
    </location>
</feature>
<dbReference type="InterPro" id="IPR036736">
    <property type="entry name" value="ACP-like_sf"/>
</dbReference>
<dbReference type="PROSITE" id="PS52019">
    <property type="entry name" value="PKS_MFAS_DH"/>
    <property type="match status" value="1"/>
</dbReference>
<dbReference type="CDD" id="cd00833">
    <property type="entry name" value="PKS"/>
    <property type="match status" value="1"/>
</dbReference>
<dbReference type="PROSITE" id="PS52004">
    <property type="entry name" value="KS3_2"/>
    <property type="match status" value="1"/>
</dbReference>
<dbReference type="Pfam" id="PF02801">
    <property type="entry name" value="Ketoacyl-synt_C"/>
    <property type="match status" value="1"/>
</dbReference>
<dbReference type="GO" id="GO:0030639">
    <property type="term" value="P:polyketide biosynthetic process"/>
    <property type="evidence" value="ECO:0007669"/>
    <property type="project" value="UniProtKB-ARBA"/>
</dbReference>
<dbReference type="GO" id="GO:0004312">
    <property type="term" value="F:fatty acid synthase activity"/>
    <property type="evidence" value="ECO:0007669"/>
    <property type="project" value="TreeGrafter"/>
</dbReference>
<dbReference type="InterPro" id="IPR020843">
    <property type="entry name" value="ER"/>
</dbReference>
<evidence type="ECO:0000259" key="10">
    <source>
        <dbReference type="PROSITE" id="PS52019"/>
    </source>
</evidence>
<dbReference type="SMART" id="SM00827">
    <property type="entry name" value="PKS_AT"/>
    <property type="match status" value="1"/>
</dbReference>
<dbReference type="GO" id="GO:0004315">
    <property type="term" value="F:3-oxoacyl-[acyl-carrier-protein] synthase activity"/>
    <property type="evidence" value="ECO:0007669"/>
    <property type="project" value="InterPro"/>
</dbReference>
<dbReference type="CDD" id="cd05195">
    <property type="entry name" value="enoyl_red"/>
    <property type="match status" value="1"/>
</dbReference>
<name>A0AAN6PCX3_9PEZI</name>
<comment type="caution">
    <text evidence="6">Lacks conserved residue(s) required for the propagation of feature annotation.</text>
</comment>
<dbReference type="EMBL" id="MU854423">
    <property type="protein sequence ID" value="KAK4038649.1"/>
    <property type="molecule type" value="Genomic_DNA"/>
</dbReference>
<dbReference type="InterPro" id="IPR020841">
    <property type="entry name" value="PKS_Beta-ketoAc_synthase_dom"/>
</dbReference>
<keyword evidence="3" id="KW-0808">Transferase</keyword>
<dbReference type="Gene3D" id="3.40.366.10">
    <property type="entry name" value="Malonyl-Coenzyme A Acyl Carrier Protein, domain 2"/>
    <property type="match status" value="1"/>
</dbReference>
<feature type="domain" description="PKS/mFAS DH" evidence="10">
    <location>
        <begin position="921"/>
        <end position="1269"/>
    </location>
</feature>
<dbReference type="Pfam" id="PF23297">
    <property type="entry name" value="ACP_SdgA_C"/>
    <property type="match status" value="1"/>
</dbReference>